<dbReference type="PANTHER" id="PTHR35089:SF1">
    <property type="entry name" value="CHAPERONE PROTEIN SKP"/>
    <property type="match status" value="1"/>
</dbReference>
<dbReference type="GO" id="GO:0005829">
    <property type="term" value="C:cytosol"/>
    <property type="evidence" value="ECO:0007669"/>
    <property type="project" value="TreeGrafter"/>
</dbReference>
<keyword evidence="6" id="KW-1185">Reference proteome</keyword>
<evidence type="ECO:0000256" key="2">
    <source>
        <dbReference type="ARBA" id="ARBA00022729"/>
    </source>
</evidence>
<feature type="signal peptide" evidence="4">
    <location>
        <begin position="1"/>
        <end position="20"/>
    </location>
</feature>
<dbReference type="GO" id="GO:0051082">
    <property type="term" value="F:unfolded protein binding"/>
    <property type="evidence" value="ECO:0007669"/>
    <property type="project" value="InterPro"/>
</dbReference>
<dbReference type="InterPro" id="IPR024930">
    <property type="entry name" value="Skp_dom_sf"/>
</dbReference>
<keyword evidence="3" id="KW-0175">Coiled coil</keyword>
<dbReference type="Gene3D" id="3.30.910.20">
    <property type="entry name" value="Skp domain"/>
    <property type="match status" value="1"/>
</dbReference>
<evidence type="ECO:0000256" key="4">
    <source>
        <dbReference type="SAM" id="SignalP"/>
    </source>
</evidence>
<feature type="coiled-coil region" evidence="3">
    <location>
        <begin position="49"/>
        <end position="102"/>
    </location>
</feature>
<dbReference type="Pfam" id="PF03938">
    <property type="entry name" value="OmpH"/>
    <property type="match status" value="1"/>
</dbReference>
<dbReference type="SMART" id="SM00935">
    <property type="entry name" value="OmpH"/>
    <property type="match status" value="1"/>
</dbReference>
<dbReference type="OrthoDB" id="9788552at2"/>
<feature type="chain" id="PRO_5004788030" evidence="4">
    <location>
        <begin position="21"/>
        <end position="170"/>
    </location>
</feature>
<dbReference type="RefSeq" id="WP_008587868.1">
    <property type="nucleotide sequence ID" value="NZ_CP007035.1"/>
</dbReference>
<dbReference type="STRING" id="929713.NIASO_18070"/>
<dbReference type="Proteomes" id="UP000003586">
    <property type="component" value="Chromosome"/>
</dbReference>
<dbReference type="SUPFAM" id="SSF111384">
    <property type="entry name" value="OmpH-like"/>
    <property type="match status" value="1"/>
</dbReference>
<accession>W0F5D5</accession>
<dbReference type="eggNOG" id="COG2825">
    <property type="taxonomic scope" value="Bacteria"/>
</dbReference>
<dbReference type="KEGG" id="nso:NIASO_18070"/>
<keyword evidence="2 4" id="KW-0732">Signal</keyword>
<evidence type="ECO:0000256" key="3">
    <source>
        <dbReference type="SAM" id="Coils"/>
    </source>
</evidence>
<evidence type="ECO:0000256" key="1">
    <source>
        <dbReference type="ARBA" id="ARBA00009091"/>
    </source>
</evidence>
<name>W0F5D5_9BACT</name>
<proteinExistence type="inferred from homology"/>
<organism evidence="5 6">
    <name type="scientific">Niabella soli DSM 19437</name>
    <dbReference type="NCBI Taxonomy" id="929713"/>
    <lineage>
        <taxon>Bacteria</taxon>
        <taxon>Pseudomonadati</taxon>
        <taxon>Bacteroidota</taxon>
        <taxon>Chitinophagia</taxon>
        <taxon>Chitinophagales</taxon>
        <taxon>Chitinophagaceae</taxon>
        <taxon>Niabella</taxon>
    </lineage>
</organism>
<dbReference type="InterPro" id="IPR005632">
    <property type="entry name" value="Chaperone_Skp"/>
</dbReference>
<dbReference type="AlphaFoldDB" id="W0F5D5"/>
<dbReference type="EMBL" id="CP007035">
    <property type="protein sequence ID" value="AHF16561.1"/>
    <property type="molecule type" value="Genomic_DNA"/>
</dbReference>
<evidence type="ECO:0000313" key="6">
    <source>
        <dbReference type="Proteomes" id="UP000003586"/>
    </source>
</evidence>
<dbReference type="GO" id="GO:0050821">
    <property type="term" value="P:protein stabilization"/>
    <property type="evidence" value="ECO:0007669"/>
    <property type="project" value="TreeGrafter"/>
</dbReference>
<dbReference type="HOGENOM" id="CLU_053320_0_1_10"/>
<gene>
    <name evidence="5" type="ORF">NIASO_18070</name>
</gene>
<reference evidence="5 6" key="1">
    <citation type="submission" date="2013-12" db="EMBL/GenBank/DDBJ databases">
        <authorList>
            <consortium name="DOE Joint Genome Institute"/>
            <person name="Eisen J."/>
            <person name="Huntemann M."/>
            <person name="Han J."/>
            <person name="Chen A."/>
            <person name="Kyrpides N."/>
            <person name="Mavromatis K."/>
            <person name="Markowitz V."/>
            <person name="Palaniappan K."/>
            <person name="Ivanova N."/>
            <person name="Schaumberg A."/>
            <person name="Pati A."/>
            <person name="Liolios K."/>
            <person name="Nordberg H.P."/>
            <person name="Cantor M.N."/>
            <person name="Hua S.X."/>
            <person name="Woyke T."/>
        </authorList>
    </citation>
    <scope>NUCLEOTIDE SEQUENCE [LARGE SCALE GENOMIC DNA]</scope>
    <source>
        <strain evidence="6">DSM 19437</strain>
    </source>
</reference>
<dbReference type="PANTHER" id="PTHR35089">
    <property type="entry name" value="CHAPERONE PROTEIN SKP"/>
    <property type="match status" value="1"/>
</dbReference>
<sequence length="170" mass="19450">MKQLFTLLIALAAFATSATAQKYIIIDTRYIFDKMPEYKQVQTAVNAAAADWQKEIDSKQAILDKAYDEYDSQQSMLSADARKKKEADLFNKEKELRDLQKKRFGFEGDLFKKRQEAMQPLQEKVNRAVQKLVMDNGYDLVLDKSEGKSIIFADPKLDKSDAVLKLLTGK</sequence>
<evidence type="ECO:0000313" key="5">
    <source>
        <dbReference type="EMBL" id="AHF16561.1"/>
    </source>
</evidence>
<protein>
    <submittedName>
        <fullName evidence="5">Membrane protein</fullName>
    </submittedName>
</protein>
<comment type="similarity">
    <text evidence="1">Belongs to the Skp family.</text>
</comment>